<dbReference type="RefSeq" id="WP_303551391.1">
    <property type="nucleotide sequence ID" value="NZ_JAUOPG010000009.1"/>
</dbReference>
<feature type="region of interest" description="Disordered" evidence="1">
    <location>
        <begin position="160"/>
        <end position="317"/>
    </location>
</feature>
<dbReference type="NCBIfam" id="TIGR03354">
    <property type="entry name" value="VI_FHA"/>
    <property type="match status" value="1"/>
</dbReference>
<comment type="caution">
    <text evidence="3">The sequence shown here is derived from an EMBL/GenBank/DDBJ whole genome shotgun (WGS) entry which is preliminary data.</text>
</comment>
<feature type="compositionally biased region" description="Basic and acidic residues" evidence="1">
    <location>
        <begin position="181"/>
        <end position="190"/>
    </location>
</feature>
<organism evidence="3 4">
    <name type="scientific">Neptunomonas phycophila</name>
    <dbReference type="NCBI Taxonomy" id="1572645"/>
    <lineage>
        <taxon>Bacteria</taxon>
        <taxon>Pseudomonadati</taxon>
        <taxon>Pseudomonadota</taxon>
        <taxon>Gammaproteobacteria</taxon>
        <taxon>Oceanospirillales</taxon>
        <taxon>Oceanospirillaceae</taxon>
        <taxon>Neptunomonas</taxon>
    </lineage>
</organism>
<dbReference type="Proteomes" id="UP001169862">
    <property type="component" value="Unassembled WGS sequence"/>
</dbReference>
<dbReference type="SMART" id="SM00240">
    <property type="entry name" value="FHA"/>
    <property type="match status" value="1"/>
</dbReference>
<protein>
    <submittedName>
        <fullName evidence="3">Type VI secretion system-associated FHA domain protein TagH</fullName>
    </submittedName>
</protein>
<feature type="compositionally biased region" description="Low complexity" evidence="1">
    <location>
        <begin position="279"/>
        <end position="288"/>
    </location>
</feature>
<evidence type="ECO:0000313" key="3">
    <source>
        <dbReference type="EMBL" id="MDO6454612.1"/>
    </source>
</evidence>
<sequence>MDLRLTVTSGQRQLLGDVYQVDVNSDIFSIGRSADNTWVLPDARLHISSKHCVIHKKNDEYHLTDISTNGVFVNDDEDPVGRGRTVILKNADMLTIGEFKIRVDLRSPFDGTASQTDIEELLTPNDTRETTPEFSEIMDQVAVQGEREIAISEIDELLAPKSHQLSSETPSVSELMAPVSPEREQFKPPEAKQPSVRPQTANREALLNDAPQADTDKEPAPSIPDNWLDLLGQPSASDKEPVEPVEKPAVSTSSPAPAKLAVDVPAPSVDEEFEGLINAASTSTSASTPRKPSTEKASLSTPVESAEPPATKQAVVDAAEPAADSIIDAALALLNEKSAAAPEPDPAPVLDKEKQDAENELAALLNKEPKNVPVKSTFEEKGGSAFAARPEPEVTLAQTQFETVTHHQAPLHEPLETNKTPSTGEVGQSDLFDEFLEAAGIPVALLEGKDKSQLAQEMGAMIKNYSQGVVETLATRSLVKSEFRLQQTMIRPVDNNPLKFSPSGTEALKIMMLADSAAYMSAPRAVDEGFKDIQAHQLAMMSGIQAAFAHLLERFNPEDLQRKFDRRPRHQKGILGRQRVDYWLEYVDFYDDICAMMEDQFQDLFSAEFGKAYEDQLRSLDK</sequence>
<proteinExistence type="predicted"/>
<dbReference type="Pfam" id="PF20232">
    <property type="entry name" value="T6SS_FHA_C"/>
    <property type="match status" value="1"/>
</dbReference>
<feature type="compositionally biased region" description="Polar residues" evidence="1">
    <location>
        <begin position="163"/>
        <end position="172"/>
    </location>
</feature>
<dbReference type="SUPFAM" id="SSF49879">
    <property type="entry name" value="SMAD/FHA domain"/>
    <property type="match status" value="1"/>
</dbReference>
<dbReference type="InterPro" id="IPR017735">
    <property type="entry name" value="T6SS_FHA"/>
</dbReference>
<evidence type="ECO:0000259" key="2">
    <source>
        <dbReference type="PROSITE" id="PS50006"/>
    </source>
</evidence>
<evidence type="ECO:0000256" key="1">
    <source>
        <dbReference type="SAM" id="MobiDB-lite"/>
    </source>
</evidence>
<feature type="compositionally biased region" description="Basic and acidic residues" evidence="1">
    <location>
        <begin position="237"/>
        <end position="246"/>
    </location>
</feature>
<reference evidence="3" key="1">
    <citation type="submission" date="2023-07" db="EMBL/GenBank/DDBJ databases">
        <title>Genome content predicts the carbon catabolic preferences of heterotrophic bacteria.</title>
        <authorList>
            <person name="Gralka M."/>
        </authorList>
    </citation>
    <scope>NUCLEOTIDE SEQUENCE</scope>
    <source>
        <strain evidence="3">I2M16</strain>
    </source>
</reference>
<gene>
    <name evidence="3" type="primary">tagH</name>
    <name evidence="3" type="ORF">Q4490_13640</name>
</gene>
<accession>A0AAW7XNN2</accession>
<dbReference type="InterPro" id="IPR008984">
    <property type="entry name" value="SMAD_FHA_dom_sf"/>
</dbReference>
<dbReference type="Gene3D" id="2.60.200.20">
    <property type="match status" value="1"/>
</dbReference>
<dbReference type="AlphaFoldDB" id="A0AAW7XNN2"/>
<dbReference type="InterPro" id="IPR046883">
    <property type="entry name" value="T6SS_FHA_C"/>
</dbReference>
<evidence type="ECO:0000313" key="4">
    <source>
        <dbReference type="Proteomes" id="UP001169862"/>
    </source>
</evidence>
<name>A0AAW7XNN2_9GAMM</name>
<dbReference type="InterPro" id="IPR000253">
    <property type="entry name" value="FHA_dom"/>
</dbReference>
<dbReference type="Pfam" id="PF00498">
    <property type="entry name" value="FHA"/>
    <property type="match status" value="1"/>
</dbReference>
<feature type="domain" description="FHA" evidence="2">
    <location>
        <begin position="28"/>
        <end position="78"/>
    </location>
</feature>
<dbReference type="PROSITE" id="PS50006">
    <property type="entry name" value="FHA_DOMAIN"/>
    <property type="match status" value="1"/>
</dbReference>
<dbReference type="CDD" id="cd00060">
    <property type="entry name" value="FHA"/>
    <property type="match status" value="1"/>
</dbReference>
<dbReference type="EMBL" id="JAUOPG010000009">
    <property type="protein sequence ID" value="MDO6454612.1"/>
    <property type="molecule type" value="Genomic_DNA"/>
</dbReference>